<dbReference type="InterPro" id="IPR020843">
    <property type="entry name" value="ER"/>
</dbReference>
<protein>
    <recommendedName>
        <fullName evidence="13">6-deoxyerythronolide-B synthase</fullName>
        <ecNumber evidence="13">2.3.1.94</ecNumber>
    </recommendedName>
</protein>
<comment type="function">
    <text evidence="10">Involved in the biosynthesis of antibiotic erythromycin via the biosynthesis of its aglycone precursor, 6-deoxyerythronolide B (6-dEB).</text>
</comment>
<dbReference type="SUPFAM" id="SSF47336">
    <property type="entry name" value="ACP-like"/>
    <property type="match status" value="2"/>
</dbReference>
<dbReference type="InterPro" id="IPR036291">
    <property type="entry name" value="NAD(P)-bd_dom_sf"/>
</dbReference>
<dbReference type="GO" id="GO:0004315">
    <property type="term" value="F:3-oxoacyl-[acyl-carrier-protein] synthase activity"/>
    <property type="evidence" value="ECO:0007669"/>
    <property type="project" value="InterPro"/>
</dbReference>
<dbReference type="InterPro" id="IPR015083">
    <property type="entry name" value="NorB/c/GfsB-D-like_docking"/>
</dbReference>
<feature type="domain" description="Ketosynthase family 3 (KS3)" evidence="16">
    <location>
        <begin position="34"/>
        <end position="447"/>
    </location>
</feature>
<evidence type="ECO:0000256" key="12">
    <source>
        <dbReference type="ARBA" id="ARBA00063272"/>
    </source>
</evidence>
<dbReference type="Pfam" id="PF08240">
    <property type="entry name" value="ADH_N"/>
    <property type="match status" value="2"/>
</dbReference>
<evidence type="ECO:0000259" key="17">
    <source>
        <dbReference type="PROSITE" id="PS52019"/>
    </source>
</evidence>
<feature type="active site" description="Proton donor; for dehydratase activity" evidence="14">
    <location>
        <position position="3059"/>
    </location>
</feature>
<feature type="region of interest" description="N-terminal hotdog fold" evidence="14">
    <location>
        <begin position="2871"/>
        <end position="2988"/>
    </location>
</feature>
<feature type="domain" description="Ketosynthase family 3 (KS3)" evidence="16">
    <location>
        <begin position="2031"/>
        <end position="2441"/>
    </location>
</feature>
<dbReference type="PANTHER" id="PTHR43775">
    <property type="entry name" value="FATTY ACID SYNTHASE"/>
    <property type="match status" value="1"/>
</dbReference>
<keyword evidence="3" id="KW-0597">Phosphoprotein</keyword>
<feature type="active site" description="Proton acceptor; for dehydratase activity" evidence="14">
    <location>
        <position position="2903"/>
    </location>
</feature>
<dbReference type="SMART" id="SM00822">
    <property type="entry name" value="PKS_KR"/>
    <property type="match status" value="2"/>
</dbReference>
<feature type="region of interest" description="N-terminal hotdog fold" evidence="14">
    <location>
        <begin position="901"/>
        <end position="1025"/>
    </location>
</feature>
<dbReference type="Pfam" id="PF22953">
    <property type="entry name" value="SpnB_Rossmann"/>
    <property type="match status" value="1"/>
</dbReference>
<dbReference type="Gene3D" id="3.30.70.3290">
    <property type="match status" value="2"/>
</dbReference>
<dbReference type="SMART" id="SM00829">
    <property type="entry name" value="PKS_ER"/>
    <property type="match status" value="2"/>
</dbReference>
<dbReference type="InterPro" id="IPR011032">
    <property type="entry name" value="GroES-like_sf"/>
</dbReference>
<feature type="domain" description="PKS/mFAS DH" evidence="17">
    <location>
        <begin position="901"/>
        <end position="1176"/>
    </location>
</feature>
<dbReference type="GO" id="GO:0047879">
    <property type="term" value="F:erythronolide synthase activity"/>
    <property type="evidence" value="ECO:0007669"/>
    <property type="project" value="UniProtKB-EC"/>
</dbReference>
<dbReference type="InterPro" id="IPR020841">
    <property type="entry name" value="PKS_Beta-ketoAc_synthase_dom"/>
</dbReference>
<dbReference type="GO" id="GO:0004312">
    <property type="term" value="F:fatty acid synthase activity"/>
    <property type="evidence" value="ECO:0007669"/>
    <property type="project" value="TreeGrafter"/>
</dbReference>
<evidence type="ECO:0000256" key="8">
    <source>
        <dbReference type="ARBA" id="ARBA00023315"/>
    </source>
</evidence>
<comment type="caution">
    <text evidence="18">The sequence shown here is derived from an EMBL/GenBank/DDBJ whole genome shotgun (WGS) entry which is preliminary data.</text>
</comment>
<dbReference type="Pfam" id="PF02801">
    <property type="entry name" value="Ketoacyl-synt_C"/>
    <property type="match status" value="2"/>
</dbReference>
<dbReference type="Gene3D" id="3.40.50.720">
    <property type="entry name" value="NAD(P)-binding Rossmann-like Domain"/>
    <property type="match status" value="4"/>
</dbReference>
<dbReference type="InterPro" id="IPR016035">
    <property type="entry name" value="Acyl_Trfase/lysoPLipase"/>
</dbReference>
<comment type="pathway">
    <text evidence="11">Antibiotic biosynthesis; erythromycin biosynthesis.</text>
</comment>
<dbReference type="GO" id="GO:0031177">
    <property type="term" value="F:phosphopantetheine binding"/>
    <property type="evidence" value="ECO:0007669"/>
    <property type="project" value="InterPro"/>
</dbReference>
<evidence type="ECO:0000256" key="10">
    <source>
        <dbReference type="ARBA" id="ARBA00060158"/>
    </source>
</evidence>
<dbReference type="InterPro" id="IPR018201">
    <property type="entry name" value="Ketoacyl_synth_AS"/>
</dbReference>
<evidence type="ECO:0000256" key="3">
    <source>
        <dbReference type="ARBA" id="ARBA00022553"/>
    </source>
</evidence>
<comment type="catalytic activity">
    <reaction evidence="9">
        <text>6 (S)-methylmalonyl-CoA + propanoyl-CoA + 6 NADPH + 12 H(+) = 6-deoxyerythronolide B + 6 CO2 + 6 NADP(+) + 7 CoA + H2O</text>
        <dbReference type="Rhea" id="RHEA:23068"/>
        <dbReference type="ChEBI" id="CHEBI:15377"/>
        <dbReference type="ChEBI" id="CHEBI:15378"/>
        <dbReference type="ChEBI" id="CHEBI:16089"/>
        <dbReference type="ChEBI" id="CHEBI:16526"/>
        <dbReference type="ChEBI" id="CHEBI:57287"/>
        <dbReference type="ChEBI" id="CHEBI:57327"/>
        <dbReference type="ChEBI" id="CHEBI:57392"/>
        <dbReference type="ChEBI" id="CHEBI:57783"/>
        <dbReference type="ChEBI" id="CHEBI:58349"/>
        <dbReference type="EC" id="2.3.1.94"/>
    </reaction>
</comment>
<dbReference type="CDD" id="cd00833">
    <property type="entry name" value="PKS"/>
    <property type="match status" value="2"/>
</dbReference>
<dbReference type="SUPFAM" id="SSF53901">
    <property type="entry name" value="Thiolase-like"/>
    <property type="match status" value="2"/>
</dbReference>
<keyword evidence="2" id="KW-0596">Phosphopantetheine</keyword>
<keyword evidence="19" id="KW-1185">Reference proteome</keyword>
<feature type="domain" description="PKS/mFAS DH" evidence="17">
    <location>
        <begin position="2871"/>
        <end position="3134"/>
    </location>
</feature>
<dbReference type="InterPro" id="IPR020806">
    <property type="entry name" value="PKS_PP-bd"/>
</dbReference>
<dbReference type="PANTHER" id="PTHR43775:SF51">
    <property type="entry name" value="INACTIVE PHENOLPHTHIOCEROL SYNTHESIS POLYKETIDE SYNTHASE TYPE I PKS1-RELATED"/>
    <property type="match status" value="1"/>
</dbReference>
<feature type="region of interest" description="C-terminal hotdog fold" evidence="14">
    <location>
        <begin position="1037"/>
        <end position="1176"/>
    </location>
</feature>
<dbReference type="PROSITE" id="PS50075">
    <property type="entry name" value="CARRIER"/>
    <property type="match status" value="2"/>
</dbReference>
<keyword evidence="4 18" id="KW-0808">Transferase</keyword>
<dbReference type="InterPro" id="IPR001227">
    <property type="entry name" value="Ac_transferase_dom_sf"/>
</dbReference>
<proteinExistence type="predicted"/>
<feature type="region of interest" description="C-terminal hotdog fold" evidence="14">
    <location>
        <begin position="2998"/>
        <end position="3134"/>
    </location>
</feature>
<dbReference type="Pfam" id="PF08990">
    <property type="entry name" value="Docking"/>
    <property type="match status" value="1"/>
</dbReference>
<dbReference type="Pfam" id="PF08659">
    <property type="entry name" value="KR"/>
    <property type="match status" value="2"/>
</dbReference>
<dbReference type="InterPro" id="IPR050091">
    <property type="entry name" value="PKS_NRPS_Biosynth_Enz"/>
</dbReference>
<dbReference type="Pfam" id="PF14765">
    <property type="entry name" value="PS-DH"/>
    <property type="match status" value="2"/>
</dbReference>
<dbReference type="Pfam" id="PF00109">
    <property type="entry name" value="ketoacyl-synt"/>
    <property type="match status" value="2"/>
</dbReference>
<dbReference type="Pfam" id="PF00698">
    <property type="entry name" value="Acyl_transf_1"/>
    <property type="match status" value="2"/>
</dbReference>
<dbReference type="Pfam" id="PF00550">
    <property type="entry name" value="PP-binding"/>
    <property type="match status" value="2"/>
</dbReference>
<dbReference type="CDD" id="cd05195">
    <property type="entry name" value="enoyl_red"/>
    <property type="match status" value="2"/>
</dbReference>
<evidence type="ECO:0000256" key="6">
    <source>
        <dbReference type="ARBA" id="ARBA00023194"/>
    </source>
</evidence>
<dbReference type="EMBL" id="JACHJQ010000010">
    <property type="protein sequence ID" value="MBB4911538.1"/>
    <property type="molecule type" value="Genomic_DNA"/>
</dbReference>
<dbReference type="InterPro" id="IPR032821">
    <property type="entry name" value="PKS_assoc"/>
</dbReference>
<dbReference type="Gene3D" id="3.40.47.10">
    <property type="match status" value="2"/>
</dbReference>
<dbReference type="Proteomes" id="UP000520767">
    <property type="component" value="Unassembled WGS sequence"/>
</dbReference>
<organism evidence="18 19">
    <name type="scientific">Actinophytocola algeriensis</name>
    <dbReference type="NCBI Taxonomy" id="1768010"/>
    <lineage>
        <taxon>Bacteria</taxon>
        <taxon>Bacillati</taxon>
        <taxon>Actinomycetota</taxon>
        <taxon>Actinomycetes</taxon>
        <taxon>Pseudonocardiales</taxon>
        <taxon>Pseudonocardiaceae</taxon>
    </lineage>
</organism>
<evidence type="ECO:0000313" key="19">
    <source>
        <dbReference type="Proteomes" id="UP000520767"/>
    </source>
</evidence>
<dbReference type="InterPro" id="IPR013154">
    <property type="entry name" value="ADH-like_N"/>
</dbReference>
<dbReference type="InterPro" id="IPR013968">
    <property type="entry name" value="PKS_KR"/>
</dbReference>
<evidence type="ECO:0000256" key="14">
    <source>
        <dbReference type="PROSITE-ProRule" id="PRU01363"/>
    </source>
</evidence>
<dbReference type="FunFam" id="1.10.1200.10:FF:000007">
    <property type="entry name" value="Probable polyketide synthase pks17"/>
    <property type="match status" value="2"/>
</dbReference>
<keyword evidence="8" id="KW-0012">Acyltransferase</keyword>
<feature type="active site" description="Proton donor; for dehydratase activity" evidence="14">
    <location>
        <position position="1101"/>
    </location>
</feature>
<dbReference type="GO" id="GO:0006633">
    <property type="term" value="P:fatty acid biosynthetic process"/>
    <property type="evidence" value="ECO:0007669"/>
    <property type="project" value="InterPro"/>
</dbReference>
<dbReference type="SUPFAM" id="SSF51735">
    <property type="entry name" value="NAD(P)-binding Rossmann-fold domains"/>
    <property type="match status" value="6"/>
</dbReference>
<dbReference type="GO" id="GO:0016491">
    <property type="term" value="F:oxidoreductase activity"/>
    <property type="evidence" value="ECO:0007669"/>
    <property type="project" value="InterPro"/>
</dbReference>
<evidence type="ECO:0000256" key="5">
    <source>
        <dbReference type="ARBA" id="ARBA00022737"/>
    </source>
</evidence>
<dbReference type="InterPro" id="IPR042104">
    <property type="entry name" value="PKS_dehydratase_sf"/>
</dbReference>
<evidence type="ECO:0000256" key="13">
    <source>
        <dbReference type="ARBA" id="ARBA00066981"/>
    </source>
</evidence>
<dbReference type="InterPro" id="IPR014030">
    <property type="entry name" value="Ketoacyl_synth_N"/>
</dbReference>
<dbReference type="PROSITE" id="PS00606">
    <property type="entry name" value="KS3_1"/>
    <property type="match status" value="2"/>
</dbReference>
<dbReference type="InterPro" id="IPR009081">
    <property type="entry name" value="PP-bd_ACP"/>
</dbReference>
<name>A0A7W7QDJ6_9PSEU</name>
<feature type="domain" description="Carrier" evidence="15">
    <location>
        <begin position="1939"/>
        <end position="2014"/>
    </location>
</feature>
<evidence type="ECO:0000256" key="2">
    <source>
        <dbReference type="ARBA" id="ARBA00022450"/>
    </source>
</evidence>
<comment type="cofactor">
    <cofactor evidence="1">
        <name>pantetheine 4'-phosphate</name>
        <dbReference type="ChEBI" id="CHEBI:47942"/>
    </cofactor>
</comment>
<evidence type="ECO:0000256" key="4">
    <source>
        <dbReference type="ARBA" id="ARBA00022679"/>
    </source>
</evidence>
<accession>A0A7W7QDJ6</accession>
<dbReference type="Pfam" id="PF16197">
    <property type="entry name" value="KAsynt_C_assoc"/>
    <property type="match status" value="2"/>
</dbReference>
<evidence type="ECO:0000313" key="18">
    <source>
        <dbReference type="EMBL" id="MBB4911538.1"/>
    </source>
</evidence>
<sequence length="4030" mass="419115">MTAPSDEVVGALRAALKQADALRKQNRRLVAAATEPIAIVGMACRYPGGVRSPEDLWRLVTDGADAVGPMPDDRGWDLSRLDAFGDTVPRQGGFLDDVAGFDPAFFRISPREALVMDPQQRLLLEVGWEALERSGLDPTALRGGDTGVFVGGGTGDYRVPLSGMDWQTAQSGSLLSGRLAYVLGLRGPTLSVDTGCSSSLVAMHLAAQALRAGECGLAIAGGVTVMSSPAGFVEFAAQGALSPDGRCKAFADTADGTGWAEGAGLLVLERLSDARGHGHRVLALFTGSAVNSDGASNGLTAPSGPAQQRVIRASLENARLTAADVDVVEAHGTGTKLGDPIEAQSLLATYGKDRERPLLLGSVKSNIGHTQAAAGAAGVIKMVQALRHGVVPKTLHADTPSSHVDWSAGAVSLVTGQVEWPEVDRPRRAAVSSFGASGTNTHVILEQDTEPLPADTTAEVTPGVLPLVLSGHRPDALRARAADLLPLADRPSADLGFSLATTRAAFEHRAVVLARDASGVARSLAALADGDRDPDTVTGTAGTGRVAFVFSGQGAQRLGMGRELHARFPVFAEVFDVVADELDRHLDGPLRDVVWGVDPGPLDETRWTQPALFAIEVALYRLLRSWGIRPDFLIGHSVGEIAAAHVAGVLSLPDACALVAARARLMGDLPRGGAMVAVQATEDDVAPLLGDRMSVAAVNGPDSVVLSGEEDAVVAAAADLAARGHRTRRLTVSHAFHSPLMDPVLDALRAELDLGATGEPEIPVVSCLPGSDMSTVDHWVAHVRAPVRFADGMRTLADAGVTRFVEVGPGATLSSMVHATTADAVVVPVLRDGRAEEHAAVHALAELHVAGVELDWHSVFAGTGASTVDLPTYPYRRERFWPVAGVRSGDAEGLGLVPLSHPLLGAAAVPAAGGAALLTGALSTATHPWLADHVVGGAVLFPGTGFLELVLRAADQVGCDRVEELTLSVPLVLGDREQVAVQVWVGEEDGAGTRPVRVFSRPSRHPDGAWTEHAAGLLGRGARVSELDTTRWPPAGVTAIDIDGHYDTLADNGLVYGPVFRGLRSVWRGAGEIVADLALPERLASRSQEAGDFGLHPALLDAALQASAFLDANEGRNLMPFSWRGVSLHASGASALRVRWTGDERGAALSAVDSQGAPVISVESLVLRAPTRQVTAPPGVRDAMFRVDWPVAPPVTGADRSAAVVDGLPDGTPTDVVAVPVSGGDPADTRAVTARVLGLIQDFLADDRFAASQLAFVTRGAVTGADLGAAAVWGLVRSAQSEHPGRFALVDTETDADLAVAVPLLHDEPQVLVRDGAARVPRLSRLPAGELTVPDGPWRLEPGAGGSLDGLTLTPAEREPLRGNEVRLRVTAAGVNFRDVLTALGMYPGEVGALGAEAAGVVVEVGQDVCTVAPGDRVMGVVPGGMAAEAVVPHERLLTAVPDDWTDETAASVPLVFLTALYAWTDLGSVRPGDKVLVHAGAGGVGMAAIQLAHWLGAEVFATASESKWETLRELGVADDHIASSRTLDFEQAFGGTRMDVVLNSLTGEFVDASLRLLAPGGRFLEMGKTDLRDPATVDGTYRAFDLVEAGPHRIGELFDVLGSLFAAGDLRPLPLRTWDVRRAAEAFRFMSQAKHTGKLVLTTPRTWDRDGTVLITGGTGGLAGLLARHLAGRGQRGVVLASRRGPDAPGALALGEELAELGTEVSVVACDVSDRDAVHELVGGIDDLTAVVHTAGVVDDGVLESLTPERLDTVLRPKADGAWHLHEATEGRDLAAFVLYSSAAGVMGSPGQASYAAANTFLDALAAHRRDLGLPATSLAWGPWEQEHGMTGALTATDLRRADSHGVARLGAKQGLALFDAATATDQALVVATAGMVPAAATDRSLVVAAAGVPTTAVPPMLRDLVRAGRRTAGNTTTAAQADLTARLAGMRAADRDGFLTDLVRAEAAAVLGHPSADAVGSRQEFRDQGFDSLTAVELRNRLAAATGLRLPATLVFDYPNPAVLAGFLLGELGDTAGKPVAPVATARTDDPVVIVGMSCRYPGGVRSPEDLWDLVLAERDAITGFPADRGWQVGDHAAARGGFLHDAADFDAAFFGISPREAVAMDPQQRVVLEVAWEAVERAGLDPRSLAGTATGVYLGAADADYATLLGASAEGFVMTGTTASVISGRVAYALGLEGPAVTVDTACSSSLVALHLAMQALRLGECSLALAGGVSVLSSPAPFLEFAKQGGLAGDGRCKAFSDAADGTGWSEGAGVLVLERLSDAERNGHRVLAVVRGSAVNSDGASNGLTAPNGPSQQRVIRQALANARLTSSDVDVVEAHGTGTRLGDPIEAQALLATYGRDRETPLLLGSVKSNLGHTQAAAGVAGVIKMVQALNHGVAPRTLHIDTPSTHVDWESGAVAPLTERTEWPPVDRARRAAVSSFGVSGTNAHVILEQAAPAADRTAPAEILVPLLVSGRTEAALQAQLDQLPTHATVDTAYSLATTRTAFEHRAVLLPAEDGTVEVARGVVADGKLAFLFSGQGSQRLDMGRGLYARYPAFAAAFDEVVAELGEPVWREDVDARDTGWAQPALFAIEVALYRLVESWGVVPDQLVGHSVGEIAAAHVAGVLSLSDACALVGARARLMRALPPGGAMIAVAATEHEVTALLTDGVAIAAVNGPDAVVIAGEEAPVAELAAILAARGRRTRRLDVSHAFHSPLMAPMLAEFARALDGITFGEPAIPIVSTVTGAPAGPEFRTADYWVTQVRHPVRFADALQGLAGAGVTAALELGPDGPLCAAALDVLPAGAVAVPALRADRPEEIAILHALGALHVTGVRIDWRAWFDGTGASTVDLPTYAFQHERYWPKPGQRGADAAGLGLTAAGHPLLGAAVPLADGSGVVLTGRLSPATQPWLAEHRVGGTVLAPATGLLELAVRAGDEVGRSVVEELMLLAPLVVPDQGVQVQVRVATGDHIVSIHSRPDDHAQWTMHATGTLSADGVPPTVFAWPPEDAETVDLTGCYDRFADAGFGYGPAFHGLRAVWRREGELFAEVALPQAVADDAGAFALHPALLDSVLHALLATRPTDGAMRLPFAWEGVSLHAGGASALRVRLVEHGESVSIEAADPAGHPVLSVRALRDRVVTDVPAATVSTDALFTVDWPATTTEPVAPRTVAVLGTGLGGVPGARAATLADLPPADVVLWAATADGDGPAATRDLAARTLAVLHDWLTDDRDGQLVVLTRGAVAESVVHGLVRSARSEHPGRFALVDIESDVDVAVALPVLHDEPQVRVRDGVATVARLGRRADAGELVPPPGPWRLDAPERGSVDNLALVPATEEPLRGAEVRLRVTAAGVNFRDVLNTLGMYPGAAGALGAEAAGVVVEVGPEARTLRPGDRVMGIVPGGMASTAVAPDERVLAVIPDGWSDETAASVPLVFLTALYAWTDLGSVRAGDKVLVHAGAGGVGMAAIQLAHHLGAEVFATASGSKWDTLRDLGVADDHIASSRTLDFEQAFGGTRMDVVLNSLTGEFVDASLRLLAPGGRFLEMGKTDLRDPATVDGTYRAFDLADAGPDRVRELLAQLLDLFARGEIRPLPVRSWDVRRAPEAFRFMSQAKHTGKLVLTTPRTWDRDGSVLITGGTGGLGAVLARHLAARGQRRLVLVSRRGPDAPRAADLEKELTGLGADVTVTACDVRDRDAVHALVGGIDDLTAVVHAAGVLDDGVLASLTPERLDAVLRPKVDAAWHLHEATEGRDLAGFVLYSSVAGVMGSPGQANYAAANTYLDGLAAHRHSLGLPATSLAWGAWAEGMSADGTGLRRIGVEQGLALFDTATGTGHALLVPLLVPSGPAPGEVPAILRGLHRAARPDAAAQADVTGRFAALRGEDRRRFLLDLVRESAAAVLGHGSAREIRPEREFQALGFTSLTAVELRNRLTSATGLRMAATMVFDHATPAALADHLLTELSGDEVTASPAGTLLAELDRIEANLATADLDDVTRGGVAARLTRLLAGVHRQEENGRVADRFSAASTDDILDFIDNELGRARG</sequence>
<dbReference type="InterPro" id="IPR020807">
    <property type="entry name" value="PKS_DH"/>
</dbReference>
<evidence type="ECO:0000256" key="7">
    <source>
        <dbReference type="ARBA" id="ARBA00023268"/>
    </source>
</evidence>
<dbReference type="InterPro" id="IPR014043">
    <property type="entry name" value="Acyl_transferase_dom"/>
</dbReference>
<dbReference type="SMART" id="SM00826">
    <property type="entry name" value="PKS_DH"/>
    <property type="match status" value="2"/>
</dbReference>
<dbReference type="EC" id="2.3.1.94" evidence="13"/>
<evidence type="ECO:0000256" key="11">
    <source>
        <dbReference type="ARBA" id="ARBA00060622"/>
    </source>
</evidence>
<dbReference type="SMART" id="SM01294">
    <property type="entry name" value="PKS_PP_betabranch"/>
    <property type="match status" value="2"/>
</dbReference>
<dbReference type="GO" id="GO:0033068">
    <property type="term" value="P:macrolide biosynthetic process"/>
    <property type="evidence" value="ECO:0007669"/>
    <property type="project" value="UniProtKB-ARBA"/>
</dbReference>
<reference evidence="18 19" key="1">
    <citation type="submission" date="2020-08" db="EMBL/GenBank/DDBJ databases">
        <title>Genomic Encyclopedia of Type Strains, Phase III (KMG-III): the genomes of soil and plant-associated and newly described type strains.</title>
        <authorList>
            <person name="Whitman W."/>
        </authorList>
    </citation>
    <scope>NUCLEOTIDE SEQUENCE [LARGE SCALE GENOMIC DNA]</scope>
    <source>
        <strain evidence="18 19">CECT 8960</strain>
    </source>
</reference>
<dbReference type="Gene3D" id="3.40.50.11460">
    <property type="match status" value="1"/>
</dbReference>
<dbReference type="InterPro" id="IPR016039">
    <property type="entry name" value="Thiolase-like"/>
</dbReference>
<dbReference type="SUPFAM" id="SSF55048">
    <property type="entry name" value="Probable ACP-binding domain of malonyl-CoA ACP transacylase"/>
    <property type="match status" value="2"/>
</dbReference>
<dbReference type="InterPro" id="IPR036736">
    <property type="entry name" value="ACP-like_sf"/>
</dbReference>
<comment type="subunit">
    <text evidence="12">Homodimer. Erythronolide synthase is composed of EryAI, EryAII and EryAIII multimodular (2 modules) polypeptides each coding for a functional synthase subunit which participates in 2 of the six FAS-like elongation steps required for formation of the polyketide. Module 1, 2, 3, 4, 5, and 6 participating in biosynthesis steps 1, 2, 3, 4, 5, and 6, respectively.</text>
</comment>
<dbReference type="SMART" id="SM00827">
    <property type="entry name" value="PKS_AT"/>
    <property type="match status" value="2"/>
</dbReference>
<dbReference type="FunFam" id="3.40.366.10:FF:000002">
    <property type="entry name" value="Probable polyketide synthase 2"/>
    <property type="match status" value="1"/>
</dbReference>
<dbReference type="Gene3D" id="3.90.180.10">
    <property type="entry name" value="Medium-chain alcohol dehydrogenases, catalytic domain"/>
    <property type="match status" value="2"/>
</dbReference>
<dbReference type="Pfam" id="PF13602">
    <property type="entry name" value="ADH_zinc_N_2"/>
    <property type="match status" value="2"/>
</dbReference>
<dbReference type="InterPro" id="IPR049551">
    <property type="entry name" value="PKS_DH_C"/>
</dbReference>
<dbReference type="SUPFAM" id="SSF50129">
    <property type="entry name" value="GroES-like"/>
    <property type="match status" value="2"/>
</dbReference>
<feature type="domain" description="Carrier" evidence="15">
    <location>
        <begin position="3873"/>
        <end position="3948"/>
    </location>
</feature>
<dbReference type="CDD" id="cd08956">
    <property type="entry name" value="KR_3_FAS_SDR_x"/>
    <property type="match status" value="2"/>
</dbReference>
<dbReference type="PROSITE" id="PS52004">
    <property type="entry name" value="KS3_2"/>
    <property type="match status" value="2"/>
</dbReference>
<dbReference type="Gene3D" id="3.10.129.110">
    <property type="entry name" value="Polyketide synthase dehydratase"/>
    <property type="match status" value="2"/>
</dbReference>
<dbReference type="SUPFAM" id="SSF52151">
    <property type="entry name" value="FabD/lysophospholipase-like"/>
    <property type="match status" value="2"/>
</dbReference>
<dbReference type="InterPro" id="IPR057326">
    <property type="entry name" value="KR_dom"/>
</dbReference>
<evidence type="ECO:0000256" key="1">
    <source>
        <dbReference type="ARBA" id="ARBA00001957"/>
    </source>
</evidence>
<feature type="active site" description="Proton acceptor; for dehydratase activity" evidence="14">
    <location>
        <position position="933"/>
    </location>
</feature>
<dbReference type="InterPro" id="IPR049900">
    <property type="entry name" value="PKS_mFAS_DH"/>
</dbReference>
<evidence type="ECO:0000256" key="9">
    <source>
        <dbReference type="ARBA" id="ARBA00052442"/>
    </source>
</evidence>
<dbReference type="SMART" id="SM00823">
    <property type="entry name" value="PKS_PP"/>
    <property type="match status" value="2"/>
</dbReference>
<dbReference type="InterPro" id="IPR049552">
    <property type="entry name" value="PKS_DH_N"/>
</dbReference>
<dbReference type="PROSITE" id="PS52019">
    <property type="entry name" value="PKS_MFAS_DH"/>
    <property type="match status" value="2"/>
</dbReference>
<dbReference type="Pfam" id="PF21089">
    <property type="entry name" value="PKS_DH_N"/>
    <property type="match status" value="2"/>
</dbReference>
<dbReference type="InterPro" id="IPR055123">
    <property type="entry name" value="SpnB-like_Rossmann"/>
</dbReference>
<evidence type="ECO:0000259" key="15">
    <source>
        <dbReference type="PROSITE" id="PS50075"/>
    </source>
</evidence>
<dbReference type="SMART" id="SM00825">
    <property type="entry name" value="PKS_KS"/>
    <property type="match status" value="2"/>
</dbReference>
<keyword evidence="7" id="KW-0511">Multifunctional enzyme</keyword>
<dbReference type="InterPro" id="IPR014031">
    <property type="entry name" value="Ketoacyl_synth_C"/>
</dbReference>
<gene>
    <name evidence="18" type="ORF">FHR82_007808</name>
</gene>
<evidence type="ECO:0000259" key="16">
    <source>
        <dbReference type="PROSITE" id="PS52004"/>
    </source>
</evidence>
<dbReference type="FunFam" id="3.40.47.10:FF:000019">
    <property type="entry name" value="Polyketide synthase type I"/>
    <property type="match status" value="2"/>
</dbReference>
<dbReference type="Gene3D" id="3.40.366.10">
    <property type="entry name" value="Malonyl-Coenzyme A Acyl Carrier Protein, domain 2"/>
    <property type="match status" value="2"/>
</dbReference>
<keyword evidence="6" id="KW-0045">Antibiotic biosynthesis</keyword>
<dbReference type="InterPro" id="IPR016036">
    <property type="entry name" value="Malonyl_transacylase_ACP-bd"/>
</dbReference>
<dbReference type="Gene3D" id="1.10.1200.10">
    <property type="entry name" value="ACP-like"/>
    <property type="match status" value="2"/>
</dbReference>
<keyword evidence="5" id="KW-0677">Repeat</keyword>